<dbReference type="PANTHER" id="PTHR47837:SF1">
    <property type="entry name" value="GTP PYROPHOSPHOKINASE YJBM"/>
    <property type="match status" value="1"/>
</dbReference>
<dbReference type="CDD" id="cd05399">
    <property type="entry name" value="NT_Rel-Spo_like"/>
    <property type="match status" value="1"/>
</dbReference>
<gene>
    <name evidence="2" type="ORF">ACFSJG_06325</name>
</gene>
<comment type="caution">
    <text evidence="2">The sequence shown here is derived from an EMBL/GenBank/DDBJ whole genome shotgun (WGS) entry which is preliminary data.</text>
</comment>
<evidence type="ECO:0000313" key="3">
    <source>
        <dbReference type="Proteomes" id="UP001597286"/>
    </source>
</evidence>
<dbReference type="PANTHER" id="PTHR47837">
    <property type="entry name" value="GTP PYROPHOSPHOKINASE YJBM"/>
    <property type="match status" value="1"/>
</dbReference>
<name>A0ABW4P482_9NOCA</name>
<organism evidence="2 3">
    <name type="scientific">Rhodococcus gannanensis</name>
    <dbReference type="NCBI Taxonomy" id="1960308"/>
    <lineage>
        <taxon>Bacteria</taxon>
        <taxon>Bacillati</taxon>
        <taxon>Actinomycetota</taxon>
        <taxon>Actinomycetes</taxon>
        <taxon>Mycobacteriales</taxon>
        <taxon>Nocardiaceae</taxon>
        <taxon>Rhodococcus</taxon>
    </lineage>
</organism>
<dbReference type="Proteomes" id="UP001597286">
    <property type="component" value="Unassembled WGS sequence"/>
</dbReference>
<dbReference type="InterPro" id="IPR007685">
    <property type="entry name" value="RelA_SpoT"/>
</dbReference>
<dbReference type="InterPro" id="IPR043519">
    <property type="entry name" value="NT_sf"/>
</dbReference>
<evidence type="ECO:0000313" key="2">
    <source>
        <dbReference type="EMBL" id="MFD1811825.1"/>
    </source>
</evidence>
<feature type="domain" description="RelA/SpoT" evidence="1">
    <location>
        <begin position="57"/>
        <end position="190"/>
    </location>
</feature>
<sequence>MRRTKKADAVATLVDELYDQRERAWAAALVTTQTFLDTLADSVLEDEDRDRLNADTARIKDRERAVDKIMRRVANGQMSRPTTPEEVAEALHDLLGVKVLCKTPRDLTAFTEKLEKACASPQCSVRFAHPPRDYVTEPKDSGYRAYHAVLLVKVATHEGDLPVKVEVQVKTRLQDAWGELTHEDMYKPGKALKPNEFHQEVARRMAELLDNVDTMADLLAAELDRQTAPENDAGPELDEVTVFARITSTGRRYALAIAPDGRQGLIPARSVRAALGSNTRINVARHLHVGDTVDVRIEETDTALYFHPVTLG</sequence>
<dbReference type="RefSeq" id="WP_378484365.1">
    <property type="nucleotide sequence ID" value="NZ_JBHUFB010000008.1"/>
</dbReference>
<dbReference type="SUPFAM" id="SSF81301">
    <property type="entry name" value="Nucleotidyltransferase"/>
    <property type="match status" value="1"/>
</dbReference>
<dbReference type="SMART" id="SM00954">
    <property type="entry name" value="RelA_SpoT"/>
    <property type="match status" value="1"/>
</dbReference>
<accession>A0ABW4P482</accession>
<evidence type="ECO:0000259" key="1">
    <source>
        <dbReference type="SMART" id="SM00954"/>
    </source>
</evidence>
<dbReference type="Pfam" id="PF04607">
    <property type="entry name" value="RelA_SpoT"/>
    <property type="match status" value="1"/>
</dbReference>
<dbReference type="EMBL" id="JBHUFB010000008">
    <property type="protein sequence ID" value="MFD1811825.1"/>
    <property type="molecule type" value="Genomic_DNA"/>
</dbReference>
<dbReference type="InterPro" id="IPR052366">
    <property type="entry name" value="GTP_Pyrophosphokinase"/>
</dbReference>
<protein>
    <submittedName>
        <fullName evidence="2">GTP pyrophosphokinase family protein</fullName>
    </submittedName>
</protein>
<reference evidence="3" key="1">
    <citation type="journal article" date="2019" name="Int. J. Syst. Evol. Microbiol.">
        <title>The Global Catalogue of Microorganisms (GCM) 10K type strain sequencing project: providing services to taxonomists for standard genome sequencing and annotation.</title>
        <authorList>
            <consortium name="The Broad Institute Genomics Platform"/>
            <consortium name="The Broad Institute Genome Sequencing Center for Infectious Disease"/>
            <person name="Wu L."/>
            <person name="Ma J."/>
        </authorList>
    </citation>
    <scope>NUCLEOTIDE SEQUENCE [LARGE SCALE GENOMIC DNA]</scope>
    <source>
        <strain evidence="3">DT72</strain>
    </source>
</reference>
<keyword evidence="3" id="KW-1185">Reference proteome</keyword>
<proteinExistence type="predicted"/>
<dbReference type="Gene3D" id="3.30.460.10">
    <property type="entry name" value="Beta Polymerase, domain 2"/>
    <property type="match status" value="1"/>
</dbReference>